<geneLocation type="mitochondrion" evidence="2"/>
<keyword evidence="2" id="KW-0496">Mitochondrion</keyword>
<evidence type="ECO:0000313" key="3">
    <source>
        <dbReference type="Proteomes" id="UP000290189"/>
    </source>
</evidence>
<sequence>MEAQQQQQGESSPVDGAHRRQGSLVEFHDPGEASQGYLGWKYNGLASVANFAHGDTFWDAADAKAPEHDAPADAPPSSPATKKKKAAKKGKAAGEHSTSS</sequence>
<proteinExistence type="predicted"/>
<reference evidence="2 3" key="1">
    <citation type="submission" date="2018-03" db="EMBL/GenBank/DDBJ databases">
        <authorList>
            <person name="Fogelqvist J."/>
        </authorList>
    </citation>
    <scope>NUCLEOTIDE SEQUENCE [LARGE SCALE GENOMIC DNA]</scope>
</reference>
<dbReference type="AlphaFoldDB" id="A0A3P3YKZ2"/>
<protein>
    <submittedName>
        <fullName evidence="2">Uncharacterized protein</fullName>
    </submittedName>
</protein>
<evidence type="ECO:0000256" key="1">
    <source>
        <dbReference type="SAM" id="MobiDB-lite"/>
    </source>
</evidence>
<gene>
    <name evidence="2" type="ORF">PLBR_LOCUS8072</name>
</gene>
<feature type="compositionally biased region" description="Basic and acidic residues" evidence="1">
    <location>
        <begin position="62"/>
        <end position="71"/>
    </location>
</feature>
<accession>A0A3P3YKZ2</accession>
<feature type="compositionally biased region" description="Polar residues" evidence="1">
    <location>
        <begin position="1"/>
        <end position="11"/>
    </location>
</feature>
<dbReference type="EMBL" id="OVEO01000015">
    <property type="protein sequence ID" value="SPR00857.1"/>
    <property type="molecule type" value="Genomic_DNA"/>
</dbReference>
<name>A0A3P3YKZ2_PLABS</name>
<feature type="compositionally biased region" description="Basic residues" evidence="1">
    <location>
        <begin position="81"/>
        <end position="91"/>
    </location>
</feature>
<evidence type="ECO:0000313" key="2">
    <source>
        <dbReference type="EMBL" id="SPR00857.1"/>
    </source>
</evidence>
<feature type="region of interest" description="Disordered" evidence="1">
    <location>
        <begin position="1"/>
        <end position="38"/>
    </location>
</feature>
<feature type="region of interest" description="Disordered" evidence="1">
    <location>
        <begin position="62"/>
        <end position="100"/>
    </location>
</feature>
<dbReference type="Proteomes" id="UP000290189">
    <property type="component" value="Unassembled WGS sequence"/>
</dbReference>
<organism evidence="2 3">
    <name type="scientific">Plasmodiophora brassicae</name>
    <name type="common">Clubroot disease agent</name>
    <dbReference type="NCBI Taxonomy" id="37360"/>
    <lineage>
        <taxon>Eukaryota</taxon>
        <taxon>Sar</taxon>
        <taxon>Rhizaria</taxon>
        <taxon>Endomyxa</taxon>
        <taxon>Phytomyxea</taxon>
        <taxon>Plasmodiophorida</taxon>
        <taxon>Plasmodiophoridae</taxon>
        <taxon>Plasmodiophora</taxon>
    </lineage>
</organism>